<dbReference type="InterPro" id="IPR011990">
    <property type="entry name" value="TPR-like_helical_dom_sf"/>
</dbReference>
<name>A0A0F9E2P3_9ZZZZ</name>
<evidence type="ECO:0008006" key="2">
    <source>
        <dbReference type="Google" id="ProtNLM"/>
    </source>
</evidence>
<organism evidence="1">
    <name type="scientific">marine sediment metagenome</name>
    <dbReference type="NCBI Taxonomy" id="412755"/>
    <lineage>
        <taxon>unclassified sequences</taxon>
        <taxon>metagenomes</taxon>
        <taxon>ecological metagenomes</taxon>
    </lineage>
</organism>
<dbReference type="EMBL" id="LAZR01026577">
    <property type="protein sequence ID" value="KKL68288.1"/>
    <property type="molecule type" value="Genomic_DNA"/>
</dbReference>
<dbReference type="Pfam" id="PF13432">
    <property type="entry name" value="TPR_16"/>
    <property type="match status" value="1"/>
</dbReference>
<sequence length="200" mass="21515">MSFRQPAPAAGPTCRALRHAQLAVGEQADFDRAKEALDSGSFRTAADLFATFAQTYTGGPLTGEAHYWRGRALSELGEPSEAARAYLESFSGSPEGTRAPDALLQLALKLAELDQPVDACATMGEVPMRFPGTEAALDFKFEGAEIEIGNPFRLQVLANVRFDGETPEVSGPDEIVQNLPFKVVDETAFSVVYKTTDVTP</sequence>
<dbReference type="Gene3D" id="1.25.40.10">
    <property type="entry name" value="Tetratricopeptide repeat domain"/>
    <property type="match status" value="1"/>
</dbReference>
<reference evidence="1" key="1">
    <citation type="journal article" date="2015" name="Nature">
        <title>Complex archaea that bridge the gap between prokaryotes and eukaryotes.</title>
        <authorList>
            <person name="Spang A."/>
            <person name="Saw J.H."/>
            <person name="Jorgensen S.L."/>
            <person name="Zaremba-Niedzwiedzka K."/>
            <person name="Martijn J."/>
            <person name="Lind A.E."/>
            <person name="van Eijk R."/>
            <person name="Schleper C."/>
            <person name="Guy L."/>
            <person name="Ettema T.J."/>
        </authorList>
    </citation>
    <scope>NUCLEOTIDE SEQUENCE</scope>
</reference>
<dbReference type="SUPFAM" id="SSF48452">
    <property type="entry name" value="TPR-like"/>
    <property type="match status" value="1"/>
</dbReference>
<dbReference type="NCBIfam" id="TIGR02795">
    <property type="entry name" value="tol_pal_ybgF"/>
    <property type="match status" value="1"/>
</dbReference>
<accession>A0A0F9E2P3</accession>
<comment type="caution">
    <text evidence="1">The sequence shown here is derived from an EMBL/GenBank/DDBJ whole genome shotgun (WGS) entry which is preliminary data.</text>
</comment>
<evidence type="ECO:0000313" key="1">
    <source>
        <dbReference type="EMBL" id="KKL68288.1"/>
    </source>
</evidence>
<dbReference type="AlphaFoldDB" id="A0A0F9E2P3"/>
<proteinExistence type="predicted"/>
<protein>
    <recommendedName>
        <fullName evidence="2">Tetratricopeptide repeat protein</fullName>
    </recommendedName>
</protein>
<gene>
    <name evidence="1" type="ORF">LCGC14_2126500</name>
</gene>
<dbReference type="InterPro" id="IPR014162">
    <property type="entry name" value="CpoB_C"/>
</dbReference>